<dbReference type="PANTHER" id="PTHR43441">
    <property type="entry name" value="RIBOSOMAL-PROTEIN-SERINE ACETYLTRANSFERASE"/>
    <property type="match status" value="1"/>
</dbReference>
<evidence type="ECO:0000259" key="1">
    <source>
        <dbReference type="PROSITE" id="PS51186"/>
    </source>
</evidence>
<dbReference type="OrthoDB" id="9811523at2"/>
<dbReference type="Proteomes" id="UP000239872">
    <property type="component" value="Unassembled WGS sequence"/>
</dbReference>
<feature type="domain" description="N-acetyltransferase" evidence="1">
    <location>
        <begin position="10"/>
        <end position="176"/>
    </location>
</feature>
<sequence length="184" mass="20664">MVSIPVNDNITLRTYVREDADALFAAVNGMRSHLGPWLDWVGYTTKPEHSLQFIQDSLHQLEMQEALAMGIFYDGVIIGGIGMHQWDHRVKKAQIGYWLTKDHEGKGILTESLKHFFDFLFGKIGLNKIEIHFVAANKRSAKVAERMGCQIEGVLRQSAVRNGSIENVVIAGLLKTEWMAAVKA</sequence>
<dbReference type="InterPro" id="IPR051908">
    <property type="entry name" value="Ribosomal_N-acetyltransferase"/>
</dbReference>
<dbReference type="InterPro" id="IPR016181">
    <property type="entry name" value="Acyl_CoA_acyltransferase"/>
</dbReference>
<dbReference type="SUPFAM" id="SSF55729">
    <property type="entry name" value="Acyl-CoA N-acyltransferases (Nat)"/>
    <property type="match status" value="1"/>
</dbReference>
<dbReference type="GO" id="GO:0005737">
    <property type="term" value="C:cytoplasm"/>
    <property type="evidence" value="ECO:0007669"/>
    <property type="project" value="TreeGrafter"/>
</dbReference>
<dbReference type="Pfam" id="PF13302">
    <property type="entry name" value="Acetyltransf_3"/>
    <property type="match status" value="1"/>
</dbReference>
<gene>
    <name evidence="2" type="ORF">CJD36_012940</name>
</gene>
<proteinExistence type="predicted"/>
<dbReference type="RefSeq" id="WP_105039598.1">
    <property type="nucleotide sequence ID" value="NZ_PPSL01000003.1"/>
</dbReference>
<dbReference type="AlphaFoldDB" id="A0A2S7SW78"/>
<keyword evidence="3" id="KW-1185">Reference proteome</keyword>
<comment type="caution">
    <text evidence="2">The sequence shown here is derived from an EMBL/GenBank/DDBJ whole genome shotgun (WGS) entry which is preliminary data.</text>
</comment>
<dbReference type="Gene3D" id="3.40.630.30">
    <property type="match status" value="1"/>
</dbReference>
<dbReference type="PROSITE" id="PS51186">
    <property type="entry name" value="GNAT"/>
    <property type="match status" value="1"/>
</dbReference>
<reference evidence="2 3" key="1">
    <citation type="submission" date="2018-01" db="EMBL/GenBank/DDBJ databases">
        <title>A novel member of the phylum Bacteroidetes isolated from glacier ice.</title>
        <authorList>
            <person name="Liu Q."/>
            <person name="Xin Y.-H."/>
        </authorList>
    </citation>
    <scope>NUCLEOTIDE SEQUENCE [LARGE SCALE GENOMIC DNA]</scope>
    <source>
        <strain evidence="2 3">RB1R16</strain>
    </source>
</reference>
<evidence type="ECO:0000313" key="2">
    <source>
        <dbReference type="EMBL" id="PQJ10871.1"/>
    </source>
</evidence>
<protein>
    <recommendedName>
        <fullName evidence="1">N-acetyltransferase domain-containing protein</fullName>
    </recommendedName>
</protein>
<accession>A0A2S7SW78</accession>
<dbReference type="InterPro" id="IPR000182">
    <property type="entry name" value="GNAT_dom"/>
</dbReference>
<dbReference type="EMBL" id="PPSL01000003">
    <property type="protein sequence ID" value="PQJ10871.1"/>
    <property type="molecule type" value="Genomic_DNA"/>
</dbReference>
<dbReference type="PANTHER" id="PTHR43441:SF12">
    <property type="entry name" value="RIBOSOMAL N-ACETYLTRANSFERASE YDAF-RELATED"/>
    <property type="match status" value="1"/>
</dbReference>
<name>A0A2S7SW78_9BACT</name>
<dbReference type="GO" id="GO:0008999">
    <property type="term" value="F:protein-N-terminal-alanine acetyltransferase activity"/>
    <property type="evidence" value="ECO:0007669"/>
    <property type="project" value="TreeGrafter"/>
</dbReference>
<evidence type="ECO:0000313" key="3">
    <source>
        <dbReference type="Proteomes" id="UP000239872"/>
    </source>
</evidence>
<organism evidence="2 3">
    <name type="scientific">Flavipsychrobacter stenotrophus</name>
    <dbReference type="NCBI Taxonomy" id="2077091"/>
    <lineage>
        <taxon>Bacteria</taxon>
        <taxon>Pseudomonadati</taxon>
        <taxon>Bacteroidota</taxon>
        <taxon>Chitinophagia</taxon>
        <taxon>Chitinophagales</taxon>
        <taxon>Chitinophagaceae</taxon>
        <taxon>Flavipsychrobacter</taxon>
    </lineage>
</organism>
<dbReference type="GO" id="GO:1990189">
    <property type="term" value="F:protein N-terminal-serine acetyltransferase activity"/>
    <property type="evidence" value="ECO:0007669"/>
    <property type="project" value="TreeGrafter"/>
</dbReference>